<dbReference type="InterPro" id="IPR036513">
    <property type="entry name" value="STAS_dom_sf"/>
</dbReference>
<evidence type="ECO:0000259" key="1">
    <source>
        <dbReference type="PROSITE" id="PS50801"/>
    </source>
</evidence>
<sequence length="89" mass="9608">MITVCGEIDFMTSEFLDTEFCQALDPAPRSLVVDLNGVDFCDTSGLSVLVGLTTRCGADRIAVRFLPSTTIRRLLQRTGLSGLLPIAES</sequence>
<name>A0A075UWF0_9PSEU</name>
<dbReference type="Gene3D" id="3.30.750.24">
    <property type="entry name" value="STAS domain"/>
    <property type="match status" value="1"/>
</dbReference>
<dbReference type="Pfam" id="PF01740">
    <property type="entry name" value="STAS"/>
    <property type="match status" value="1"/>
</dbReference>
<gene>
    <name evidence="2" type="ORF">AJAP_28445</name>
</gene>
<feature type="domain" description="STAS" evidence="1">
    <location>
        <begin position="1"/>
        <end position="89"/>
    </location>
</feature>
<organism evidence="2 3">
    <name type="scientific">Amycolatopsis japonica</name>
    <dbReference type="NCBI Taxonomy" id="208439"/>
    <lineage>
        <taxon>Bacteria</taxon>
        <taxon>Bacillati</taxon>
        <taxon>Actinomycetota</taxon>
        <taxon>Actinomycetes</taxon>
        <taxon>Pseudonocardiales</taxon>
        <taxon>Pseudonocardiaceae</taxon>
        <taxon>Amycolatopsis</taxon>
        <taxon>Amycolatopsis japonica group</taxon>
    </lineage>
</organism>
<accession>A0A075UWF0</accession>
<dbReference type="eggNOG" id="COG1366">
    <property type="taxonomic scope" value="Bacteria"/>
</dbReference>
<dbReference type="SUPFAM" id="SSF52091">
    <property type="entry name" value="SpoIIaa-like"/>
    <property type="match status" value="1"/>
</dbReference>
<dbReference type="STRING" id="208439.AJAP_28445"/>
<dbReference type="PROSITE" id="PS50801">
    <property type="entry name" value="STAS"/>
    <property type="match status" value="1"/>
</dbReference>
<evidence type="ECO:0000313" key="2">
    <source>
        <dbReference type="EMBL" id="AIG78527.1"/>
    </source>
</evidence>
<dbReference type="KEGG" id="aja:AJAP_28445"/>
<dbReference type="AlphaFoldDB" id="A0A075UWF0"/>
<evidence type="ECO:0000313" key="3">
    <source>
        <dbReference type="Proteomes" id="UP000028492"/>
    </source>
</evidence>
<keyword evidence="3" id="KW-1185">Reference proteome</keyword>
<dbReference type="CDD" id="cd07043">
    <property type="entry name" value="STAS_anti-anti-sigma_factors"/>
    <property type="match status" value="1"/>
</dbReference>
<dbReference type="HOGENOM" id="CLU_115403_3_3_11"/>
<dbReference type="Proteomes" id="UP000028492">
    <property type="component" value="Chromosome"/>
</dbReference>
<proteinExistence type="predicted"/>
<protein>
    <recommendedName>
        <fullName evidence="1">STAS domain-containing protein</fullName>
    </recommendedName>
</protein>
<dbReference type="InterPro" id="IPR002645">
    <property type="entry name" value="STAS_dom"/>
</dbReference>
<dbReference type="EMBL" id="CP008953">
    <property type="protein sequence ID" value="AIG78527.1"/>
    <property type="molecule type" value="Genomic_DNA"/>
</dbReference>
<reference evidence="2 3" key="1">
    <citation type="journal article" date="2014" name="J. Biotechnol.">
        <title>Complete genome sequence of the actinobacterium Amycolatopsis japonica MG417-CF17(T) (=DSM 44213T) producing (S,S)-N,N'-ethylenediaminedisuccinic acid.</title>
        <authorList>
            <person name="Stegmann E."/>
            <person name="Albersmeier A."/>
            <person name="Spohn M."/>
            <person name="Gert H."/>
            <person name="Weber T."/>
            <person name="Wohlleben W."/>
            <person name="Kalinowski J."/>
            <person name="Ruckert C."/>
        </authorList>
    </citation>
    <scope>NUCLEOTIDE SEQUENCE [LARGE SCALE GENOMIC DNA]</scope>
    <source>
        <strain evidence="3">MG417-CF17 (DSM 44213)</strain>
    </source>
</reference>